<name>A0A4Y7LQP0_9CRUS</name>
<feature type="region of interest" description="Disordered" evidence="2">
    <location>
        <begin position="70"/>
        <end position="89"/>
    </location>
</feature>
<organism evidence="4">
    <name type="scientific">Eubosmina coregoni</name>
    <dbReference type="NCBI Taxonomy" id="186181"/>
    <lineage>
        <taxon>Eukaryota</taxon>
        <taxon>Metazoa</taxon>
        <taxon>Ecdysozoa</taxon>
        <taxon>Arthropoda</taxon>
        <taxon>Crustacea</taxon>
        <taxon>Branchiopoda</taxon>
        <taxon>Diplostraca</taxon>
        <taxon>Cladocera</taxon>
        <taxon>Anomopoda</taxon>
        <taxon>Bosminidae</taxon>
        <taxon>Eubosmina</taxon>
    </lineage>
</organism>
<dbReference type="InterPro" id="IPR011666">
    <property type="entry name" value="DUF1604"/>
</dbReference>
<dbReference type="Pfam" id="PF26093">
    <property type="entry name" value="HTH_TGH"/>
    <property type="match status" value="1"/>
</dbReference>
<evidence type="ECO:0000313" key="4">
    <source>
        <dbReference type="EMBL" id="SVE69633.1"/>
    </source>
</evidence>
<feature type="compositionally biased region" description="Basic and acidic residues" evidence="2">
    <location>
        <begin position="704"/>
        <end position="721"/>
    </location>
</feature>
<dbReference type="GO" id="GO:0003723">
    <property type="term" value="F:RNA binding"/>
    <property type="evidence" value="ECO:0007669"/>
    <property type="project" value="TreeGrafter"/>
</dbReference>
<dbReference type="Pfam" id="PF04821">
    <property type="entry name" value="TIMELESS"/>
    <property type="match status" value="1"/>
</dbReference>
<accession>A0A4Y7LQP0</accession>
<feature type="compositionally biased region" description="Polar residues" evidence="2">
    <location>
        <begin position="751"/>
        <end position="760"/>
    </location>
</feature>
<proteinExistence type="evidence at transcript level"/>
<feature type="domain" description="G-patch" evidence="3">
    <location>
        <begin position="147"/>
        <end position="167"/>
    </location>
</feature>
<gene>
    <name evidence="4" type="primary">EOG090X013U</name>
</gene>
<sequence>MDSPEGKDYVYYGNALDPIEEEDIAAAKKPIRIEDQEVRDENGRRRFHGAFTGGFSAGYYNTVDTKEGWRPAEFKSSRSDRKKHAQKPEDFMDQEDLGAFGIAPQVLRAKDDFAEHNSSRQRSRPIFAAKGSIPGLPALHDLYHPIKETIGIRLLRAMGWKPHQGAGACLTKREKRERKRREDKLKAYGCGLPPGLSSNQQEIDEGEEDESDEDSPQLFAPDDVPTFIVKPKTNTFGLGYSGLTPYSSHQTQASSSTKSGGFVLFEPTLSLTDRKKKLQIAGQAFGVGAFEDEDEDIYSRDDMSQYDFELGGAKTKKANLNLLALPCSDILDGFVRAAEPQPLLKVYPPPLIPRDFNPIHRSGSRFDVKPVDEVAFRGLGRHDLNAHQRAAILNEVLEDVPSESQQRDVIVEEVAALIREKPTADEIVAQALIQIRKNIAAQQATTSQPKTTSAAIVPTVPDSQKETKIASLKAFVESSITVSTFRPFSRYPDKQFRFDAFVVLSKAKRLDEFSVLQPDSMTEWEREREKVEFERSIALYQPLNSAMQNRFTSGGHVEENIQGGLVAQIETFLPQDLPQIKNEPMEKDPAKRAARRKQFGALTRQRQQWKPDRLLCIRFNVPNPFPDGAAQNSAKLLPKGSGSKFSIFDVLSGAGPSFVSTGFENNMPGQPVEGPVNKVPEIEWEKAEKGELQEIAELPVPDALTEKEKPEEESVKEEEILPPRPSMDIFKAIFANSDSEEEDEEKEEVPSKSTDINRTVASAPEPIAEKEEQEIEEDSYGPKLPRSSAITGSASFSLTKPNIDGDQDEWVERRETTENKKKKDKKDKKSKKKKEKKSKKRKRRHSDKSSTSEDEDSYKPGLSSEKKKFNFYLNLYQEPEDRLEDDKLLTERILIFIRNILDIPPTPDDEKRTDDDASIHDQILNGAYNSLMHIVKDCLVRMKAQDHDETYYLWALKFFMEFNRNAKFRVELVSETVSVIHLTLL</sequence>
<feature type="region of interest" description="Disordered" evidence="2">
    <location>
        <begin position="693"/>
        <end position="861"/>
    </location>
</feature>
<dbReference type="PROSITE" id="PS50174">
    <property type="entry name" value="G_PATCH"/>
    <property type="match status" value="1"/>
</dbReference>
<dbReference type="PANTHER" id="PTHR13384:SF19">
    <property type="entry name" value="G PATCH DOMAIN-CONTAINING PROTEIN 1"/>
    <property type="match status" value="1"/>
</dbReference>
<comment type="similarity">
    <text evidence="1">Belongs to the GPATCH1 family.</text>
</comment>
<dbReference type="EMBL" id="LR000014">
    <property type="protein sequence ID" value="SVE69633.1"/>
    <property type="molecule type" value="mRNA"/>
</dbReference>
<evidence type="ECO:0000256" key="1">
    <source>
        <dbReference type="ARBA" id="ARBA00008600"/>
    </source>
</evidence>
<feature type="compositionally biased region" description="Acidic residues" evidence="2">
    <location>
        <begin position="738"/>
        <end position="747"/>
    </location>
</feature>
<evidence type="ECO:0000256" key="2">
    <source>
        <dbReference type="SAM" id="MobiDB-lite"/>
    </source>
</evidence>
<dbReference type="InterPro" id="IPR006906">
    <property type="entry name" value="Timeless_N"/>
</dbReference>
<feature type="compositionally biased region" description="Acidic residues" evidence="2">
    <location>
        <begin position="202"/>
        <end position="215"/>
    </location>
</feature>
<dbReference type="GO" id="GO:0005634">
    <property type="term" value="C:nucleus"/>
    <property type="evidence" value="ECO:0007669"/>
    <property type="project" value="TreeGrafter"/>
</dbReference>
<feature type="compositionally biased region" description="Basic and acidic residues" evidence="2">
    <location>
        <begin position="70"/>
        <end position="79"/>
    </location>
</feature>
<dbReference type="PANTHER" id="PTHR13384">
    <property type="entry name" value="G PATCH DOMAIN-CONTAINING PROTEIN 1"/>
    <property type="match status" value="1"/>
</dbReference>
<dbReference type="GO" id="GO:0006397">
    <property type="term" value="P:mRNA processing"/>
    <property type="evidence" value="ECO:0007669"/>
    <property type="project" value="InterPro"/>
</dbReference>
<dbReference type="InterPro" id="IPR000467">
    <property type="entry name" value="G_patch_dom"/>
</dbReference>
<feature type="compositionally biased region" description="Polar residues" evidence="2">
    <location>
        <begin position="788"/>
        <end position="800"/>
    </location>
</feature>
<feature type="compositionally biased region" description="Basic residues" evidence="2">
    <location>
        <begin position="822"/>
        <end position="846"/>
    </location>
</feature>
<feature type="region of interest" description="Disordered" evidence="2">
    <location>
        <begin position="169"/>
        <end position="224"/>
    </location>
</feature>
<protein>
    <submittedName>
        <fullName evidence="4">EOG090X013U</fullName>
    </submittedName>
</protein>
<evidence type="ECO:0000259" key="3">
    <source>
        <dbReference type="PROSITE" id="PS50174"/>
    </source>
</evidence>
<dbReference type="AlphaFoldDB" id="A0A4Y7LQP0"/>
<dbReference type="Pfam" id="PF07713">
    <property type="entry name" value="DUF1604"/>
    <property type="match status" value="1"/>
</dbReference>
<reference evidence="4" key="1">
    <citation type="submission" date="2018-08" db="EMBL/GenBank/DDBJ databases">
        <authorList>
            <person name="Cornetti L."/>
        </authorList>
    </citation>
    <scope>NUCLEOTIDE SEQUENCE</scope>
    <source>
        <strain evidence="4">FI-BAL1-1</strain>
    </source>
</reference>
<feature type="compositionally biased region" description="Basic and acidic residues" evidence="2">
    <location>
        <begin position="810"/>
        <end position="821"/>
    </location>
</feature>